<protein>
    <submittedName>
        <fullName evidence="1">Uncharacterized protein</fullName>
    </submittedName>
</protein>
<sequence length="61" mass="6961">MKLNNRLVVVITILLFITIHHTYSKQETSVKHTKYASEKAKDSIISADFFSPGKIIFVKLP</sequence>
<dbReference type="EMBL" id="SZQL01000011">
    <property type="protein sequence ID" value="TKK67501.1"/>
    <property type="molecule type" value="Genomic_DNA"/>
</dbReference>
<comment type="caution">
    <text evidence="1">The sequence shown here is derived from an EMBL/GenBank/DDBJ whole genome shotgun (WGS) entry which is preliminary data.</text>
</comment>
<dbReference type="Proteomes" id="UP000305848">
    <property type="component" value="Unassembled WGS sequence"/>
</dbReference>
<name>A0A4U3KXW5_9BACT</name>
<evidence type="ECO:0000313" key="2">
    <source>
        <dbReference type="Proteomes" id="UP000305848"/>
    </source>
</evidence>
<keyword evidence="2" id="KW-1185">Reference proteome</keyword>
<evidence type="ECO:0000313" key="1">
    <source>
        <dbReference type="EMBL" id="TKK67501.1"/>
    </source>
</evidence>
<proteinExistence type="predicted"/>
<dbReference type="AlphaFoldDB" id="A0A4U3KXW5"/>
<organism evidence="1 2">
    <name type="scientific">Ilyomonas limi</name>
    <dbReference type="NCBI Taxonomy" id="2575867"/>
    <lineage>
        <taxon>Bacteria</taxon>
        <taxon>Pseudomonadati</taxon>
        <taxon>Bacteroidota</taxon>
        <taxon>Chitinophagia</taxon>
        <taxon>Chitinophagales</taxon>
        <taxon>Chitinophagaceae</taxon>
        <taxon>Ilyomonas</taxon>
    </lineage>
</organism>
<reference evidence="1 2" key="1">
    <citation type="submission" date="2019-05" db="EMBL/GenBank/DDBJ databases">
        <title>Panacibacter sp. strain 17mud1-8 Genome sequencing and assembly.</title>
        <authorList>
            <person name="Chhetri G."/>
        </authorList>
    </citation>
    <scope>NUCLEOTIDE SEQUENCE [LARGE SCALE GENOMIC DNA]</scope>
    <source>
        <strain evidence="1 2">17mud1-8</strain>
    </source>
</reference>
<accession>A0A4U3KXW5</accession>
<gene>
    <name evidence="1" type="ORF">FC093_14530</name>
</gene>
<dbReference type="RefSeq" id="WP_137262518.1">
    <property type="nucleotide sequence ID" value="NZ_SZQL01000011.1"/>
</dbReference>